<dbReference type="EMBL" id="GBRH01191043">
    <property type="protein sequence ID" value="JAE06853.1"/>
    <property type="molecule type" value="Transcribed_RNA"/>
</dbReference>
<organism evidence="1">
    <name type="scientific">Arundo donax</name>
    <name type="common">Giant reed</name>
    <name type="synonym">Donax arundinaceus</name>
    <dbReference type="NCBI Taxonomy" id="35708"/>
    <lineage>
        <taxon>Eukaryota</taxon>
        <taxon>Viridiplantae</taxon>
        <taxon>Streptophyta</taxon>
        <taxon>Embryophyta</taxon>
        <taxon>Tracheophyta</taxon>
        <taxon>Spermatophyta</taxon>
        <taxon>Magnoliopsida</taxon>
        <taxon>Liliopsida</taxon>
        <taxon>Poales</taxon>
        <taxon>Poaceae</taxon>
        <taxon>PACMAD clade</taxon>
        <taxon>Arundinoideae</taxon>
        <taxon>Arundineae</taxon>
        <taxon>Arundo</taxon>
    </lineage>
</organism>
<reference evidence="1" key="1">
    <citation type="submission" date="2014-09" db="EMBL/GenBank/DDBJ databases">
        <authorList>
            <person name="Magalhaes I.L.F."/>
            <person name="Oliveira U."/>
            <person name="Santos F.R."/>
            <person name="Vidigal T.H.D.A."/>
            <person name="Brescovit A.D."/>
            <person name="Santos A.J."/>
        </authorList>
    </citation>
    <scope>NUCLEOTIDE SEQUENCE</scope>
    <source>
        <tissue evidence="1">Shoot tissue taken approximately 20 cm above the soil surface</tissue>
    </source>
</reference>
<protein>
    <submittedName>
        <fullName evidence="1">Uncharacterized protein</fullName>
    </submittedName>
</protein>
<evidence type="ECO:0000313" key="1">
    <source>
        <dbReference type="EMBL" id="JAE06853.1"/>
    </source>
</evidence>
<proteinExistence type="predicted"/>
<accession>A0A0A9FF06</accession>
<name>A0A0A9FF06_ARUDO</name>
<reference evidence="1" key="2">
    <citation type="journal article" date="2015" name="Data Brief">
        <title>Shoot transcriptome of the giant reed, Arundo donax.</title>
        <authorList>
            <person name="Barrero R.A."/>
            <person name="Guerrero F.D."/>
            <person name="Moolhuijzen P."/>
            <person name="Goolsby J.A."/>
            <person name="Tidwell J."/>
            <person name="Bellgard S.E."/>
            <person name="Bellgard M.I."/>
        </authorList>
    </citation>
    <scope>NUCLEOTIDE SEQUENCE</scope>
    <source>
        <tissue evidence="1">Shoot tissue taken approximately 20 cm above the soil surface</tissue>
    </source>
</reference>
<sequence length="15" mass="1804">MISSDHVEKTPHFYI</sequence>